<evidence type="ECO:0000313" key="3">
    <source>
        <dbReference type="Proteomes" id="UP001499884"/>
    </source>
</evidence>
<proteinExistence type="predicted"/>
<evidence type="ECO:0000313" key="2">
    <source>
        <dbReference type="EMBL" id="GAA3709746.1"/>
    </source>
</evidence>
<keyword evidence="1" id="KW-1133">Transmembrane helix</keyword>
<keyword evidence="1" id="KW-0472">Membrane</keyword>
<organism evidence="2 3">
    <name type="scientific">Streptomyces tremellae</name>
    <dbReference type="NCBI Taxonomy" id="1124239"/>
    <lineage>
        <taxon>Bacteria</taxon>
        <taxon>Bacillati</taxon>
        <taxon>Actinomycetota</taxon>
        <taxon>Actinomycetes</taxon>
        <taxon>Kitasatosporales</taxon>
        <taxon>Streptomycetaceae</taxon>
        <taxon>Streptomyces</taxon>
    </lineage>
</organism>
<accession>A0ABP7DVR7</accession>
<feature type="transmembrane region" description="Helical" evidence="1">
    <location>
        <begin position="25"/>
        <end position="49"/>
    </location>
</feature>
<keyword evidence="3" id="KW-1185">Reference proteome</keyword>
<feature type="transmembrane region" description="Helical" evidence="1">
    <location>
        <begin position="61"/>
        <end position="78"/>
    </location>
</feature>
<protein>
    <submittedName>
        <fullName evidence="2">Uncharacterized protein</fullName>
    </submittedName>
</protein>
<sequence>MLCMKDEEAPAPTLTPAAVRRRFTAAAWGSAIAWPVLTAAVSPVLLWWLDIGWDELATADFAAAGLLPLAPVILYFAVDAARTVRKEQQDVAESARELVGAVHAAGDRRDLSFAARTFGNTMLGASTAFNTRVLPRRTTRAFARQVVREADGDGLSPSSLNVVTDLARMAA</sequence>
<dbReference type="Proteomes" id="UP001499884">
    <property type="component" value="Unassembled WGS sequence"/>
</dbReference>
<gene>
    <name evidence="2" type="ORF">GCM10023082_04590</name>
</gene>
<evidence type="ECO:0000256" key="1">
    <source>
        <dbReference type="SAM" id="Phobius"/>
    </source>
</evidence>
<reference evidence="3" key="1">
    <citation type="journal article" date="2019" name="Int. J. Syst. Evol. Microbiol.">
        <title>The Global Catalogue of Microorganisms (GCM) 10K type strain sequencing project: providing services to taxonomists for standard genome sequencing and annotation.</title>
        <authorList>
            <consortium name="The Broad Institute Genomics Platform"/>
            <consortium name="The Broad Institute Genome Sequencing Center for Infectious Disease"/>
            <person name="Wu L."/>
            <person name="Ma J."/>
        </authorList>
    </citation>
    <scope>NUCLEOTIDE SEQUENCE [LARGE SCALE GENOMIC DNA]</scope>
    <source>
        <strain evidence="3">JCM 30846</strain>
    </source>
</reference>
<dbReference type="EMBL" id="BAABEP010000002">
    <property type="protein sequence ID" value="GAA3709746.1"/>
    <property type="molecule type" value="Genomic_DNA"/>
</dbReference>
<comment type="caution">
    <text evidence="2">The sequence shown here is derived from an EMBL/GenBank/DDBJ whole genome shotgun (WGS) entry which is preliminary data.</text>
</comment>
<keyword evidence="1" id="KW-0812">Transmembrane</keyword>
<name>A0ABP7DVR7_9ACTN</name>